<reference evidence="1" key="1">
    <citation type="submission" date="2023-07" db="EMBL/GenBank/DDBJ databases">
        <title>draft genome sequence of fig (Ficus carica).</title>
        <authorList>
            <person name="Takahashi T."/>
            <person name="Nishimura K."/>
        </authorList>
    </citation>
    <scope>NUCLEOTIDE SEQUENCE</scope>
</reference>
<protein>
    <submittedName>
        <fullName evidence="1">Uncharacterized protein</fullName>
    </submittedName>
</protein>
<dbReference type="AlphaFoldDB" id="A0AA87YZQ7"/>
<organism evidence="1 2">
    <name type="scientific">Ficus carica</name>
    <name type="common">Common fig</name>
    <dbReference type="NCBI Taxonomy" id="3494"/>
    <lineage>
        <taxon>Eukaryota</taxon>
        <taxon>Viridiplantae</taxon>
        <taxon>Streptophyta</taxon>
        <taxon>Embryophyta</taxon>
        <taxon>Tracheophyta</taxon>
        <taxon>Spermatophyta</taxon>
        <taxon>Magnoliopsida</taxon>
        <taxon>eudicotyledons</taxon>
        <taxon>Gunneridae</taxon>
        <taxon>Pentapetalae</taxon>
        <taxon>rosids</taxon>
        <taxon>fabids</taxon>
        <taxon>Rosales</taxon>
        <taxon>Moraceae</taxon>
        <taxon>Ficeae</taxon>
        <taxon>Ficus</taxon>
    </lineage>
</organism>
<dbReference type="EMBL" id="BTGU01002502">
    <property type="protein sequence ID" value="GMN19291.1"/>
    <property type="molecule type" value="Genomic_DNA"/>
</dbReference>
<accession>A0AA87YZQ7</accession>
<sequence length="155" mass="16172">MTYKAPALFLYIGHKKKSHERGVGRGRSSPVSDWLAGARRSGVGGGKDLTLGSGGGLVTDLAIEAVGPVEGRRRGPGVGDSPSLDMGASIAGWVGTGDGWGVICCRQMWFAGGGLGCFACRVWVGVWVGKGGWGWGRGRFAAEQREVTGTGRFFK</sequence>
<dbReference type="Proteomes" id="UP001187192">
    <property type="component" value="Unassembled WGS sequence"/>
</dbReference>
<gene>
    <name evidence="1" type="ORF">TIFTF001_042849</name>
</gene>
<evidence type="ECO:0000313" key="2">
    <source>
        <dbReference type="Proteomes" id="UP001187192"/>
    </source>
</evidence>
<comment type="caution">
    <text evidence="1">The sequence shown here is derived from an EMBL/GenBank/DDBJ whole genome shotgun (WGS) entry which is preliminary data.</text>
</comment>
<name>A0AA87YZQ7_FICCA</name>
<keyword evidence="2" id="KW-1185">Reference proteome</keyword>
<evidence type="ECO:0000313" key="1">
    <source>
        <dbReference type="EMBL" id="GMN19291.1"/>
    </source>
</evidence>
<proteinExistence type="predicted"/>